<name>A0ABP0W6H3_9BRYO</name>
<proteinExistence type="predicted"/>
<accession>A0ABP0W6H3</accession>
<reference evidence="1" key="1">
    <citation type="submission" date="2024-02" db="EMBL/GenBank/DDBJ databases">
        <authorList>
            <consortium name="ELIXIR-Norway"/>
            <consortium name="Elixir Norway"/>
        </authorList>
    </citation>
    <scope>NUCLEOTIDE SEQUENCE</scope>
</reference>
<sequence length="185" mass="20555">MGLLFLSFSVSCAKEPLQQPLCFQTPLVYPESFDWDASHGRFLLGSLITGSIISVSPEGNVEEFVNDKEYSGTSAVLGIYVDLPCNRVLVAVQNMNATDAPFSAVAAYELDTKQRLLFTEFHHVGVHEGNAYLTNSYGDFTWKVTMEGIASVFAKNSIFFSQLVTCKFFSGMVRIEWFSVAYRGN</sequence>
<keyword evidence="2" id="KW-1185">Reference proteome</keyword>
<evidence type="ECO:0000313" key="2">
    <source>
        <dbReference type="Proteomes" id="UP001497444"/>
    </source>
</evidence>
<dbReference type="PANTHER" id="PTHR31460">
    <property type="match status" value="1"/>
</dbReference>
<dbReference type="InterPro" id="IPR053224">
    <property type="entry name" value="Sensory_adhesion_molecule"/>
</dbReference>
<evidence type="ECO:0000313" key="1">
    <source>
        <dbReference type="EMBL" id="CAK9262404.1"/>
    </source>
</evidence>
<organism evidence="1 2">
    <name type="scientific">Sphagnum jensenii</name>
    <dbReference type="NCBI Taxonomy" id="128206"/>
    <lineage>
        <taxon>Eukaryota</taxon>
        <taxon>Viridiplantae</taxon>
        <taxon>Streptophyta</taxon>
        <taxon>Embryophyta</taxon>
        <taxon>Bryophyta</taxon>
        <taxon>Sphagnophytina</taxon>
        <taxon>Sphagnopsida</taxon>
        <taxon>Sphagnales</taxon>
        <taxon>Sphagnaceae</taxon>
        <taxon>Sphagnum</taxon>
    </lineage>
</organism>
<dbReference type="PANTHER" id="PTHR31460:SF3">
    <property type="entry name" value="MESOCENTIN"/>
    <property type="match status" value="1"/>
</dbReference>
<dbReference type="EMBL" id="OZ020109">
    <property type="protein sequence ID" value="CAK9262404.1"/>
    <property type="molecule type" value="Genomic_DNA"/>
</dbReference>
<protein>
    <submittedName>
        <fullName evidence="1">Uncharacterized protein</fullName>
    </submittedName>
</protein>
<dbReference type="SUPFAM" id="SSF101898">
    <property type="entry name" value="NHL repeat"/>
    <property type="match status" value="1"/>
</dbReference>
<dbReference type="Proteomes" id="UP001497444">
    <property type="component" value="Chromosome 14"/>
</dbReference>
<gene>
    <name evidence="1" type="ORF">CSSPJE1EN1_LOCUS7882</name>
</gene>